<keyword evidence="4" id="KW-1185">Reference proteome</keyword>
<feature type="signal peptide" evidence="2">
    <location>
        <begin position="1"/>
        <end position="17"/>
    </location>
</feature>
<dbReference type="EMBL" id="JAUEDM010000001">
    <property type="protein sequence ID" value="KAK3331067.1"/>
    <property type="molecule type" value="Genomic_DNA"/>
</dbReference>
<proteinExistence type="predicted"/>
<gene>
    <name evidence="3" type="ORF">B0H66DRAFT_87073</name>
</gene>
<keyword evidence="2" id="KW-0732">Signal</keyword>
<organism evidence="3 4">
    <name type="scientific">Apodospora peruviana</name>
    <dbReference type="NCBI Taxonomy" id="516989"/>
    <lineage>
        <taxon>Eukaryota</taxon>
        <taxon>Fungi</taxon>
        <taxon>Dikarya</taxon>
        <taxon>Ascomycota</taxon>
        <taxon>Pezizomycotina</taxon>
        <taxon>Sordariomycetes</taxon>
        <taxon>Sordariomycetidae</taxon>
        <taxon>Sordariales</taxon>
        <taxon>Lasiosphaeriaceae</taxon>
        <taxon>Apodospora</taxon>
    </lineage>
</organism>
<accession>A0AAE0MFY4</accession>
<sequence length="78" mass="8261">MLRCLLLSISVATLANHKHIYRPSSTPHTCSPELDCRAGRVPIGSGVHQDASPRSSGSAVPVLPHGGEAQLESLSCRF</sequence>
<reference evidence="3" key="2">
    <citation type="submission" date="2023-06" db="EMBL/GenBank/DDBJ databases">
        <authorList>
            <consortium name="Lawrence Berkeley National Laboratory"/>
            <person name="Haridas S."/>
            <person name="Hensen N."/>
            <person name="Bonometti L."/>
            <person name="Westerberg I."/>
            <person name="Brannstrom I.O."/>
            <person name="Guillou S."/>
            <person name="Cros-Aarteil S."/>
            <person name="Calhoun S."/>
            <person name="Kuo A."/>
            <person name="Mondo S."/>
            <person name="Pangilinan J."/>
            <person name="Riley R."/>
            <person name="Labutti K."/>
            <person name="Andreopoulos B."/>
            <person name="Lipzen A."/>
            <person name="Chen C."/>
            <person name="Yanf M."/>
            <person name="Daum C."/>
            <person name="Ng V."/>
            <person name="Clum A."/>
            <person name="Steindorff A."/>
            <person name="Ohm R."/>
            <person name="Martin F."/>
            <person name="Silar P."/>
            <person name="Natvig D."/>
            <person name="Lalanne C."/>
            <person name="Gautier V."/>
            <person name="Ament-Velasquez S.L."/>
            <person name="Kruys A."/>
            <person name="Hutchinson M.I."/>
            <person name="Powell A.J."/>
            <person name="Barry K."/>
            <person name="Miller A.N."/>
            <person name="Grigoriev I.V."/>
            <person name="Debuchy R."/>
            <person name="Gladieux P."/>
            <person name="Thoren M.H."/>
            <person name="Johannesson H."/>
        </authorList>
    </citation>
    <scope>NUCLEOTIDE SEQUENCE</scope>
    <source>
        <strain evidence="3">CBS 118394</strain>
    </source>
</reference>
<reference evidence="3" key="1">
    <citation type="journal article" date="2023" name="Mol. Phylogenet. Evol.">
        <title>Genome-scale phylogeny and comparative genomics of the fungal order Sordariales.</title>
        <authorList>
            <person name="Hensen N."/>
            <person name="Bonometti L."/>
            <person name="Westerberg I."/>
            <person name="Brannstrom I.O."/>
            <person name="Guillou S."/>
            <person name="Cros-Aarteil S."/>
            <person name="Calhoun S."/>
            <person name="Haridas S."/>
            <person name="Kuo A."/>
            <person name="Mondo S."/>
            <person name="Pangilinan J."/>
            <person name="Riley R."/>
            <person name="LaButti K."/>
            <person name="Andreopoulos B."/>
            <person name="Lipzen A."/>
            <person name="Chen C."/>
            <person name="Yan M."/>
            <person name="Daum C."/>
            <person name="Ng V."/>
            <person name="Clum A."/>
            <person name="Steindorff A."/>
            <person name="Ohm R.A."/>
            <person name="Martin F."/>
            <person name="Silar P."/>
            <person name="Natvig D.O."/>
            <person name="Lalanne C."/>
            <person name="Gautier V."/>
            <person name="Ament-Velasquez S.L."/>
            <person name="Kruys A."/>
            <person name="Hutchinson M.I."/>
            <person name="Powell A.J."/>
            <person name="Barry K."/>
            <person name="Miller A.N."/>
            <person name="Grigoriev I.V."/>
            <person name="Debuchy R."/>
            <person name="Gladieux P."/>
            <person name="Hiltunen Thoren M."/>
            <person name="Johannesson H."/>
        </authorList>
    </citation>
    <scope>NUCLEOTIDE SEQUENCE</scope>
    <source>
        <strain evidence="3">CBS 118394</strain>
    </source>
</reference>
<feature type="chain" id="PRO_5042270119" description="Secreted protein" evidence="2">
    <location>
        <begin position="18"/>
        <end position="78"/>
    </location>
</feature>
<name>A0AAE0MFY4_9PEZI</name>
<protein>
    <recommendedName>
        <fullName evidence="5">Secreted protein</fullName>
    </recommendedName>
</protein>
<evidence type="ECO:0000256" key="1">
    <source>
        <dbReference type="SAM" id="MobiDB-lite"/>
    </source>
</evidence>
<evidence type="ECO:0000313" key="3">
    <source>
        <dbReference type="EMBL" id="KAK3331067.1"/>
    </source>
</evidence>
<evidence type="ECO:0008006" key="5">
    <source>
        <dbReference type="Google" id="ProtNLM"/>
    </source>
</evidence>
<evidence type="ECO:0000256" key="2">
    <source>
        <dbReference type="SAM" id="SignalP"/>
    </source>
</evidence>
<evidence type="ECO:0000313" key="4">
    <source>
        <dbReference type="Proteomes" id="UP001283341"/>
    </source>
</evidence>
<dbReference type="Proteomes" id="UP001283341">
    <property type="component" value="Unassembled WGS sequence"/>
</dbReference>
<feature type="region of interest" description="Disordered" evidence="1">
    <location>
        <begin position="45"/>
        <end position="64"/>
    </location>
</feature>
<dbReference type="AlphaFoldDB" id="A0AAE0MFY4"/>
<comment type="caution">
    <text evidence="3">The sequence shown here is derived from an EMBL/GenBank/DDBJ whole genome shotgun (WGS) entry which is preliminary data.</text>
</comment>